<dbReference type="SUPFAM" id="SSF51735">
    <property type="entry name" value="NAD(P)-binding Rossmann-fold domains"/>
    <property type="match status" value="1"/>
</dbReference>
<sequence>MHSLIDVVLIQVLQFVALHFYAVQLCIKSCHCSASNNAGIMATPFMLSKDNIELQFATNHIGPFLLTNLLLDAMKNTARLTGKEGRIVNVSSRRHQFSYHEGIRFDKINDQAGYNSLSAYGQSKLANVLHANELARHLREDGEEIMANSVHPGAIATNLFRHMFINGLVDVFGKFVLKNVQQGAATTCYVALHPQVKGISGEYFVDSNIAKASSQATDSGLAKKLWDFSLSLIN</sequence>
<reference evidence="2 3" key="1">
    <citation type="submission" date="2023-12" db="EMBL/GenBank/DDBJ databases">
        <title>A high-quality genome assembly for Dillenia turbinata (Dilleniales).</title>
        <authorList>
            <person name="Chanderbali A."/>
        </authorList>
    </citation>
    <scope>NUCLEOTIDE SEQUENCE [LARGE SCALE GENOMIC DNA]</scope>
    <source>
        <strain evidence="2">LSX21</strain>
        <tissue evidence="2">Leaf</tissue>
    </source>
</reference>
<dbReference type="Proteomes" id="UP001370490">
    <property type="component" value="Unassembled WGS sequence"/>
</dbReference>
<dbReference type="AlphaFoldDB" id="A0AAN8VKL4"/>
<comment type="caution">
    <text evidence="2">The sequence shown here is derived from an EMBL/GenBank/DDBJ whole genome shotgun (WGS) entry which is preliminary data.</text>
</comment>
<protein>
    <submittedName>
        <fullName evidence="2">Short-chain dehydrogenase/reductase SDR</fullName>
    </submittedName>
</protein>
<dbReference type="Pfam" id="PF00106">
    <property type="entry name" value="adh_short"/>
    <property type="match status" value="1"/>
</dbReference>
<evidence type="ECO:0000256" key="1">
    <source>
        <dbReference type="SAM" id="SignalP"/>
    </source>
</evidence>
<feature type="signal peptide" evidence="1">
    <location>
        <begin position="1"/>
        <end position="18"/>
    </location>
</feature>
<feature type="chain" id="PRO_5042857640" evidence="1">
    <location>
        <begin position="19"/>
        <end position="234"/>
    </location>
</feature>
<dbReference type="InterPro" id="IPR036291">
    <property type="entry name" value="NAD(P)-bd_dom_sf"/>
</dbReference>
<evidence type="ECO:0000313" key="3">
    <source>
        <dbReference type="Proteomes" id="UP001370490"/>
    </source>
</evidence>
<accession>A0AAN8VKL4</accession>
<dbReference type="EMBL" id="JBAMMX010000007">
    <property type="protein sequence ID" value="KAK6936818.1"/>
    <property type="molecule type" value="Genomic_DNA"/>
</dbReference>
<dbReference type="Gene3D" id="3.40.50.720">
    <property type="entry name" value="NAD(P)-binding Rossmann-like Domain"/>
    <property type="match status" value="1"/>
</dbReference>
<keyword evidence="1" id="KW-0732">Signal</keyword>
<evidence type="ECO:0000313" key="2">
    <source>
        <dbReference type="EMBL" id="KAK6936818.1"/>
    </source>
</evidence>
<proteinExistence type="predicted"/>
<dbReference type="InterPro" id="IPR002347">
    <property type="entry name" value="SDR_fam"/>
</dbReference>
<gene>
    <name evidence="2" type="ORF">RJ641_033848</name>
</gene>
<dbReference type="InterPro" id="IPR055280">
    <property type="entry name" value="TIC32"/>
</dbReference>
<dbReference type="PANTHER" id="PTHR48476:SF1">
    <property type="entry name" value="SHORT-CHAIN DEHYDROGENASE TIC 32, CHLOROPLASTIC-LIKE"/>
    <property type="match status" value="1"/>
</dbReference>
<keyword evidence="3" id="KW-1185">Reference proteome</keyword>
<dbReference type="PANTHER" id="PTHR48476">
    <property type="entry name" value="SHORT-CHAIN DEHYDROGENASE TIC 32, CHLOROPLASTIC-LIKE"/>
    <property type="match status" value="1"/>
</dbReference>
<organism evidence="2 3">
    <name type="scientific">Dillenia turbinata</name>
    <dbReference type="NCBI Taxonomy" id="194707"/>
    <lineage>
        <taxon>Eukaryota</taxon>
        <taxon>Viridiplantae</taxon>
        <taxon>Streptophyta</taxon>
        <taxon>Embryophyta</taxon>
        <taxon>Tracheophyta</taxon>
        <taxon>Spermatophyta</taxon>
        <taxon>Magnoliopsida</taxon>
        <taxon>eudicotyledons</taxon>
        <taxon>Gunneridae</taxon>
        <taxon>Pentapetalae</taxon>
        <taxon>Dilleniales</taxon>
        <taxon>Dilleniaceae</taxon>
        <taxon>Dillenia</taxon>
    </lineage>
</organism>
<name>A0AAN8VKL4_9MAGN</name>
<dbReference type="PRINTS" id="PR00081">
    <property type="entry name" value="GDHRDH"/>
</dbReference>